<feature type="compositionally biased region" description="Polar residues" evidence="1">
    <location>
        <begin position="23"/>
        <end position="32"/>
    </location>
</feature>
<reference evidence="2" key="1">
    <citation type="submission" date="2014-09" db="EMBL/GenBank/DDBJ databases">
        <authorList>
            <person name="Magalhaes I.L.F."/>
            <person name="Oliveira U."/>
            <person name="Santos F.R."/>
            <person name="Vidigal T.H.D.A."/>
            <person name="Brescovit A.D."/>
            <person name="Santos A.J."/>
        </authorList>
    </citation>
    <scope>NUCLEOTIDE SEQUENCE</scope>
    <source>
        <tissue evidence="2">Shoot tissue taken approximately 20 cm above the soil surface</tissue>
    </source>
</reference>
<feature type="compositionally biased region" description="Basic and acidic residues" evidence="1">
    <location>
        <begin position="53"/>
        <end position="66"/>
    </location>
</feature>
<feature type="compositionally biased region" description="Low complexity" evidence="1">
    <location>
        <begin position="72"/>
        <end position="86"/>
    </location>
</feature>
<sequence length="206" mass="21978">MASCGGKLWCRQEPSHTGHGTAVSASSSNTGRGATVGRRPHPTLRCGGGTEQGEARRIHAGPEERTTGTGGRPPRASSRSRLPAFRRTSSHRLLAFSQELKTDAVAYAKQFSRDLTKRFMGTHAHSRSYLAGQPRPRQRRRAPSPPSRHGPHGCSARSVRSTASTTSAAAGQQRLDTGLGQLVRAGTCTLGMLGSYGCIFGRCLSR</sequence>
<feature type="region of interest" description="Disordered" evidence="1">
    <location>
        <begin position="1"/>
        <end position="86"/>
    </location>
</feature>
<evidence type="ECO:0000313" key="2">
    <source>
        <dbReference type="EMBL" id="JAD72441.1"/>
    </source>
</evidence>
<evidence type="ECO:0000256" key="1">
    <source>
        <dbReference type="SAM" id="MobiDB-lite"/>
    </source>
</evidence>
<dbReference type="EMBL" id="GBRH01225454">
    <property type="protein sequence ID" value="JAD72441.1"/>
    <property type="molecule type" value="Transcribed_RNA"/>
</dbReference>
<reference evidence="2" key="2">
    <citation type="journal article" date="2015" name="Data Brief">
        <title>Shoot transcriptome of the giant reed, Arundo donax.</title>
        <authorList>
            <person name="Barrero R.A."/>
            <person name="Guerrero F.D."/>
            <person name="Moolhuijzen P."/>
            <person name="Goolsby J.A."/>
            <person name="Tidwell J."/>
            <person name="Bellgard S.E."/>
            <person name="Bellgard M.I."/>
        </authorList>
    </citation>
    <scope>NUCLEOTIDE SEQUENCE</scope>
    <source>
        <tissue evidence="2">Shoot tissue taken approximately 20 cm above the soil surface</tissue>
    </source>
</reference>
<name>A0A0A9QEF4_ARUDO</name>
<feature type="compositionally biased region" description="Low complexity" evidence="1">
    <location>
        <begin position="155"/>
        <end position="170"/>
    </location>
</feature>
<protein>
    <submittedName>
        <fullName evidence="2">Uncharacterized protein</fullName>
    </submittedName>
</protein>
<proteinExistence type="predicted"/>
<organism evidence="2">
    <name type="scientific">Arundo donax</name>
    <name type="common">Giant reed</name>
    <name type="synonym">Donax arundinaceus</name>
    <dbReference type="NCBI Taxonomy" id="35708"/>
    <lineage>
        <taxon>Eukaryota</taxon>
        <taxon>Viridiplantae</taxon>
        <taxon>Streptophyta</taxon>
        <taxon>Embryophyta</taxon>
        <taxon>Tracheophyta</taxon>
        <taxon>Spermatophyta</taxon>
        <taxon>Magnoliopsida</taxon>
        <taxon>Liliopsida</taxon>
        <taxon>Poales</taxon>
        <taxon>Poaceae</taxon>
        <taxon>PACMAD clade</taxon>
        <taxon>Arundinoideae</taxon>
        <taxon>Arundineae</taxon>
        <taxon>Arundo</taxon>
    </lineage>
</organism>
<feature type="region of interest" description="Disordered" evidence="1">
    <location>
        <begin position="122"/>
        <end position="172"/>
    </location>
</feature>
<accession>A0A0A9QEF4</accession>
<dbReference type="AlphaFoldDB" id="A0A0A9QEF4"/>